<dbReference type="InterPro" id="IPR038530">
    <property type="entry name" value="NiFe-hyd_HybE_sf"/>
</dbReference>
<feature type="region of interest" description="Disordered" evidence="1">
    <location>
        <begin position="1"/>
        <end position="23"/>
    </location>
</feature>
<sequence length="188" mass="20500">MDPMRRPASFPLQGGATSSPSEPVQRCVLDKRVQQLMDFYRRVETERMQGLPLLNPALRVEAVGFRLADEDALVAEGVLITPWFMSLVRLPLAVEAHGGRVGRKRILPFGQEHFEFIGAHDPALGFHEACALFSPMGGFLHQDQARETAEAVLAQLRPAPMPAAAPTMARPVPARRAFLLGLRAGGAA</sequence>
<name>A0A554X5B2_9BURK</name>
<evidence type="ECO:0000313" key="2">
    <source>
        <dbReference type="EMBL" id="TSE31030.1"/>
    </source>
</evidence>
<dbReference type="Proteomes" id="UP000318542">
    <property type="component" value="Unassembled WGS sequence"/>
</dbReference>
<gene>
    <name evidence="2" type="ORF">Tther_00739</name>
</gene>
<accession>A0A554X5B2</accession>
<dbReference type="InterPro" id="IPR023994">
    <property type="entry name" value="NiFe-hyd_HybE"/>
</dbReference>
<comment type="caution">
    <text evidence="2">The sequence shown here is derived from an EMBL/GenBank/DDBJ whole genome shotgun (WGS) entry which is preliminary data.</text>
</comment>
<organism evidence="2 3">
    <name type="scientific">Tepidimonas thermarum</name>
    <dbReference type="NCBI Taxonomy" id="335431"/>
    <lineage>
        <taxon>Bacteria</taxon>
        <taxon>Pseudomonadati</taxon>
        <taxon>Pseudomonadota</taxon>
        <taxon>Betaproteobacteria</taxon>
        <taxon>Burkholderiales</taxon>
        <taxon>Tepidimonas</taxon>
    </lineage>
</organism>
<dbReference type="NCBIfam" id="TIGR03993">
    <property type="entry name" value="hydrog_HybE"/>
    <property type="match status" value="1"/>
</dbReference>
<protein>
    <submittedName>
        <fullName evidence="2">NiFe hydrogenase assembly chaperone, HybE family</fullName>
    </submittedName>
</protein>
<reference evidence="2 3" key="1">
    <citation type="submission" date="2019-07" db="EMBL/GenBank/DDBJ databases">
        <title>Tepidimonas thermarum AA-1 draft genome.</title>
        <authorList>
            <person name="Da Costa M.S."/>
            <person name="Froufe H.J.C."/>
            <person name="Egas C."/>
            <person name="Albuquerque L."/>
        </authorList>
    </citation>
    <scope>NUCLEOTIDE SEQUENCE [LARGE SCALE GENOMIC DNA]</scope>
    <source>
        <strain evidence="2 3">AA-1</strain>
    </source>
</reference>
<dbReference type="Pfam" id="PF11939">
    <property type="entry name" value="NiFe-hyd_HybE"/>
    <property type="match status" value="1"/>
</dbReference>
<dbReference type="Gene3D" id="3.30.1460.40">
    <property type="entry name" value="[NiFe]-hydrogenase assembly chaperone, HybE"/>
    <property type="match status" value="1"/>
</dbReference>
<evidence type="ECO:0000313" key="3">
    <source>
        <dbReference type="Proteomes" id="UP000318542"/>
    </source>
</evidence>
<proteinExistence type="predicted"/>
<dbReference type="AlphaFoldDB" id="A0A554X5B2"/>
<keyword evidence="3" id="KW-1185">Reference proteome</keyword>
<dbReference type="EMBL" id="VJOL01000008">
    <property type="protein sequence ID" value="TSE31030.1"/>
    <property type="molecule type" value="Genomic_DNA"/>
</dbReference>
<evidence type="ECO:0000256" key="1">
    <source>
        <dbReference type="SAM" id="MobiDB-lite"/>
    </source>
</evidence>